<comment type="caution">
    <text evidence="1">The sequence shown here is derived from an EMBL/GenBank/DDBJ whole genome shotgun (WGS) entry which is preliminary data.</text>
</comment>
<gene>
    <name evidence="1" type="ORF">JOQ06_014513</name>
</gene>
<dbReference type="Proteomes" id="UP001219934">
    <property type="component" value="Unassembled WGS sequence"/>
</dbReference>
<organism evidence="1 2">
    <name type="scientific">Pogonophryne albipinna</name>
    <dbReference type="NCBI Taxonomy" id="1090488"/>
    <lineage>
        <taxon>Eukaryota</taxon>
        <taxon>Metazoa</taxon>
        <taxon>Chordata</taxon>
        <taxon>Craniata</taxon>
        <taxon>Vertebrata</taxon>
        <taxon>Euteleostomi</taxon>
        <taxon>Actinopterygii</taxon>
        <taxon>Neopterygii</taxon>
        <taxon>Teleostei</taxon>
        <taxon>Neoteleostei</taxon>
        <taxon>Acanthomorphata</taxon>
        <taxon>Eupercaria</taxon>
        <taxon>Perciformes</taxon>
        <taxon>Notothenioidei</taxon>
        <taxon>Pogonophryne</taxon>
    </lineage>
</organism>
<dbReference type="EMBL" id="JAPTMU010000019">
    <property type="protein sequence ID" value="KAJ4926766.1"/>
    <property type="molecule type" value="Genomic_DNA"/>
</dbReference>
<protein>
    <submittedName>
        <fullName evidence="1">Uncharacterized protein</fullName>
    </submittedName>
</protein>
<feature type="non-terminal residue" evidence="1">
    <location>
        <position position="99"/>
    </location>
</feature>
<dbReference type="AlphaFoldDB" id="A0AAD6AL94"/>
<evidence type="ECO:0000313" key="2">
    <source>
        <dbReference type="Proteomes" id="UP001219934"/>
    </source>
</evidence>
<name>A0AAD6AL94_9TELE</name>
<dbReference type="SUPFAM" id="SSF52210">
    <property type="entry name" value="Succinyl-CoA synthetase domains"/>
    <property type="match status" value="1"/>
</dbReference>
<proteinExistence type="predicted"/>
<accession>A0AAD6AL94</accession>
<keyword evidence="2" id="KW-1185">Reference proteome</keyword>
<sequence length="99" mass="10689">CRACVCRCSVQRWEGSQVRVRVWGQGGVSPGASVSGWLGVYRGMDATLTQHLLPLTSLQPGERTNVDEAKRILRESGLPITAAENLEDAAKKAVAAIRK</sequence>
<dbReference type="InterPro" id="IPR016102">
    <property type="entry name" value="Succinyl-CoA_synth-like"/>
</dbReference>
<reference evidence="1" key="1">
    <citation type="submission" date="2022-11" db="EMBL/GenBank/DDBJ databases">
        <title>Chromosome-level genome of Pogonophryne albipinna.</title>
        <authorList>
            <person name="Jo E."/>
        </authorList>
    </citation>
    <scope>NUCLEOTIDE SEQUENCE</scope>
    <source>
        <strain evidence="1">SGF0006</strain>
        <tissue evidence="1">Muscle</tissue>
    </source>
</reference>
<evidence type="ECO:0000313" key="1">
    <source>
        <dbReference type="EMBL" id="KAJ4926766.1"/>
    </source>
</evidence>
<dbReference type="Gene3D" id="3.40.50.261">
    <property type="entry name" value="Succinyl-CoA synthetase domains"/>
    <property type="match status" value="1"/>
</dbReference>